<evidence type="ECO:0000313" key="2">
    <source>
        <dbReference type="EMBL" id="PIA26840.1"/>
    </source>
</evidence>
<feature type="signal peptide" evidence="1">
    <location>
        <begin position="1"/>
        <end position="15"/>
    </location>
</feature>
<dbReference type="AlphaFoldDB" id="A0A2G5C6D4"/>
<accession>A0A2G5C6D4</accession>
<dbReference type="InParanoid" id="A0A2G5C6D4"/>
<protein>
    <submittedName>
        <fullName evidence="2">Uncharacterized protein</fullName>
    </submittedName>
</protein>
<organism evidence="2 3">
    <name type="scientific">Aquilegia coerulea</name>
    <name type="common">Rocky mountain columbine</name>
    <dbReference type="NCBI Taxonomy" id="218851"/>
    <lineage>
        <taxon>Eukaryota</taxon>
        <taxon>Viridiplantae</taxon>
        <taxon>Streptophyta</taxon>
        <taxon>Embryophyta</taxon>
        <taxon>Tracheophyta</taxon>
        <taxon>Spermatophyta</taxon>
        <taxon>Magnoliopsida</taxon>
        <taxon>Ranunculales</taxon>
        <taxon>Ranunculaceae</taxon>
        <taxon>Thalictroideae</taxon>
        <taxon>Aquilegia</taxon>
    </lineage>
</organism>
<dbReference type="EMBL" id="KZ305104">
    <property type="protein sequence ID" value="PIA26840.1"/>
    <property type="molecule type" value="Genomic_DNA"/>
</dbReference>
<proteinExistence type="predicted"/>
<sequence length="79" mass="9307">MGLLIFLCGILAVDSFLRSHNAFDCSVKCNIFLVLVNIFHLLPQGKTFSIMIFRWFYCLKSCEYLVKTEITYDFVWKIE</sequence>
<dbReference type="Proteomes" id="UP000230069">
    <property type="component" value="Unassembled WGS sequence"/>
</dbReference>
<keyword evidence="1" id="KW-0732">Signal</keyword>
<feature type="chain" id="PRO_5013626517" evidence="1">
    <location>
        <begin position="16"/>
        <end position="79"/>
    </location>
</feature>
<reference evidence="2 3" key="1">
    <citation type="submission" date="2017-09" db="EMBL/GenBank/DDBJ databases">
        <title>WGS assembly of Aquilegia coerulea Goldsmith.</title>
        <authorList>
            <person name="Hodges S."/>
            <person name="Kramer E."/>
            <person name="Nordborg M."/>
            <person name="Tomkins J."/>
            <person name="Borevitz J."/>
            <person name="Derieg N."/>
            <person name="Yan J."/>
            <person name="Mihaltcheva S."/>
            <person name="Hayes R.D."/>
            <person name="Rokhsar D."/>
        </authorList>
    </citation>
    <scope>NUCLEOTIDE SEQUENCE [LARGE SCALE GENOMIC DNA]</scope>
    <source>
        <strain evidence="3">cv. Goldsmith</strain>
    </source>
</reference>
<gene>
    <name evidence="2" type="ORF">AQUCO_08700018v1</name>
</gene>
<evidence type="ECO:0000256" key="1">
    <source>
        <dbReference type="SAM" id="SignalP"/>
    </source>
</evidence>
<keyword evidence="3" id="KW-1185">Reference proteome</keyword>
<name>A0A2G5C6D4_AQUCA</name>
<evidence type="ECO:0000313" key="3">
    <source>
        <dbReference type="Proteomes" id="UP000230069"/>
    </source>
</evidence>